<evidence type="ECO:0000313" key="2">
    <source>
        <dbReference type="EMBL" id="THF73392.1"/>
    </source>
</evidence>
<name>A0A4S4BIH3_9BACL</name>
<protein>
    <submittedName>
        <fullName evidence="2">Transposase</fullName>
    </submittedName>
</protein>
<dbReference type="RefSeq" id="WP_136373386.1">
    <property type="nucleotide sequence ID" value="NZ_SSOB01000056.1"/>
</dbReference>
<gene>
    <name evidence="2" type="ORF">E6C55_29285</name>
</gene>
<proteinExistence type="predicted"/>
<sequence>MLESYAEFLAKQGGEDACAEYFYRCRWPDGYRCPLCGHPEAYTIATRRRPLFECVRCRHQASVTSGTCMEGTRTALSKWLFAIERMSDPSSGINAAQLAKQIGVTYKTAYAMMNKIRESLLLELDGAERLSGRVEAGLAIFCPSLPSIGELNEQEHPVAMAMEIDDADRPVRMTWMMLDREQMNGSTINAEARQVFKRRHFAPDPVSQAADVQRSWYLTIRHCRNLAPIIRAEFKRIRTTYRGIRASSLPKYLAEASFRWNARQNGGDCVQLMVQACQAFRHVQRSPAGLRSAC</sequence>
<accession>A0A4S4BIH3</accession>
<dbReference type="OrthoDB" id="9769409at2"/>
<comment type="caution">
    <text evidence="2">The sequence shown here is derived from an EMBL/GenBank/DDBJ whole genome shotgun (WGS) entry which is preliminary data.</text>
</comment>
<organism evidence="2 3">
    <name type="scientific">Cohnella fermenti</name>
    <dbReference type="NCBI Taxonomy" id="2565925"/>
    <lineage>
        <taxon>Bacteria</taxon>
        <taxon>Bacillati</taxon>
        <taxon>Bacillota</taxon>
        <taxon>Bacilli</taxon>
        <taxon>Bacillales</taxon>
        <taxon>Paenibacillaceae</taxon>
        <taxon>Cohnella</taxon>
    </lineage>
</organism>
<dbReference type="AlphaFoldDB" id="A0A4S4BIH3"/>
<reference evidence="2 3" key="1">
    <citation type="submission" date="2019-04" db="EMBL/GenBank/DDBJ databases">
        <title>Cohnella sp. nov. isolated from preserved vegetables.</title>
        <authorList>
            <person name="Lin S.-Y."/>
            <person name="Hung M.-H."/>
            <person name="Young C.-C."/>
        </authorList>
    </citation>
    <scope>NUCLEOTIDE SEQUENCE [LARGE SCALE GENOMIC DNA]</scope>
    <source>
        <strain evidence="2 3">CC-MHH1044</strain>
    </source>
</reference>
<keyword evidence="3" id="KW-1185">Reference proteome</keyword>
<dbReference type="EMBL" id="SSOB01000056">
    <property type="protein sequence ID" value="THF73392.1"/>
    <property type="molecule type" value="Genomic_DNA"/>
</dbReference>
<dbReference type="Proteomes" id="UP000310636">
    <property type="component" value="Unassembled WGS sequence"/>
</dbReference>
<dbReference type="Pfam" id="PF12760">
    <property type="entry name" value="Zn_ribbon_IS1595"/>
    <property type="match status" value="1"/>
</dbReference>
<evidence type="ECO:0000313" key="3">
    <source>
        <dbReference type="Proteomes" id="UP000310636"/>
    </source>
</evidence>
<dbReference type="InterPro" id="IPR024442">
    <property type="entry name" value="Transposase_Zn_ribbon"/>
</dbReference>
<evidence type="ECO:0000259" key="1">
    <source>
        <dbReference type="Pfam" id="PF12760"/>
    </source>
</evidence>
<feature type="domain" description="Transposase zinc-ribbon" evidence="1">
    <location>
        <begin position="15"/>
        <end position="60"/>
    </location>
</feature>